<dbReference type="SUPFAM" id="SSF49452">
    <property type="entry name" value="Starch-binding domain-like"/>
    <property type="match status" value="1"/>
</dbReference>
<dbReference type="GO" id="GO:0009451">
    <property type="term" value="P:RNA modification"/>
    <property type="evidence" value="ECO:0000318"/>
    <property type="project" value="GO_Central"/>
</dbReference>
<feature type="repeat" description="PPR" evidence="2">
    <location>
        <begin position="166"/>
        <end position="196"/>
    </location>
</feature>
<dbReference type="Proteomes" id="UP000008311">
    <property type="component" value="Unassembled WGS sequence"/>
</dbReference>
<evidence type="ECO:0000259" key="3">
    <source>
        <dbReference type="PROSITE" id="PS51166"/>
    </source>
</evidence>
<dbReference type="GO" id="GO:0003729">
    <property type="term" value="F:mRNA binding"/>
    <property type="evidence" value="ECO:0007669"/>
    <property type="project" value="UniProtKB-ARBA"/>
</dbReference>
<dbReference type="GO" id="GO:0099402">
    <property type="term" value="P:plant organ development"/>
    <property type="evidence" value="ECO:0007669"/>
    <property type="project" value="UniProtKB-ARBA"/>
</dbReference>
<feature type="domain" description="CBM20" evidence="3">
    <location>
        <begin position="538"/>
        <end position="640"/>
    </location>
</feature>
<dbReference type="NCBIfam" id="TIGR00756">
    <property type="entry name" value="PPR"/>
    <property type="match status" value="6"/>
</dbReference>
<evidence type="ECO:0000256" key="1">
    <source>
        <dbReference type="ARBA" id="ARBA00022737"/>
    </source>
</evidence>
<proteinExistence type="predicted"/>
<dbReference type="GO" id="GO:2001070">
    <property type="term" value="F:starch binding"/>
    <property type="evidence" value="ECO:0007669"/>
    <property type="project" value="InterPro"/>
</dbReference>
<dbReference type="InterPro" id="IPR002885">
    <property type="entry name" value="PPR_rpt"/>
</dbReference>
<protein>
    <submittedName>
        <fullName evidence="4">Pentatricopeptide repeat-containing protein, putative</fullName>
    </submittedName>
</protein>
<dbReference type="InterPro" id="IPR013784">
    <property type="entry name" value="Carb-bd-like_fold"/>
</dbReference>
<dbReference type="Pfam" id="PF13041">
    <property type="entry name" value="PPR_2"/>
    <property type="match status" value="2"/>
</dbReference>
<dbReference type="PROSITE" id="PS51375">
    <property type="entry name" value="PPR"/>
    <property type="match status" value="6"/>
</dbReference>
<name>B9SI11_RICCO</name>
<feature type="repeat" description="PPR" evidence="2">
    <location>
        <begin position="431"/>
        <end position="465"/>
    </location>
</feature>
<dbReference type="CDD" id="cd05467">
    <property type="entry name" value="CBM20"/>
    <property type="match status" value="1"/>
</dbReference>
<dbReference type="InterPro" id="IPR046960">
    <property type="entry name" value="PPR_At4g14850-like_plant"/>
</dbReference>
<dbReference type="Gene3D" id="1.25.40.10">
    <property type="entry name" value="Tetratricopeptide repeat domain"/>
    <property type="match status" value="4"/>
</dbReference>
<dbReference type="EMBL" id="EQ973968">
    <property type="protein sequence ID" value="EEF36748.1"/>
    <property type="molecule type" value="Genomic_DNA"/>
</dbReference>
<dbReference type="Pfam" id="PF01535">
    <property type="entry name" value="PPR"/>
    <property type="match status" value="5"/>
</dbReference>
<dbReference type="InterPro" id="IPR002044">
    <property type="entry name" value="CBM20"/>
</dbReference>
<dbReference type="FunFam" id="1.25.40.10:FF:000348">
    <property type="entry name" value="Pentatricopeptide repeat-containing protein chloroplastic"/>
    <property type="match status" value="1"/>
</dbReference>
<dbReference type="FunFam" id="1.25.40.10:FF:000073">
    <property type="entry name" value="Pentatricopeptide repeat-containing protein chloroplastic"/>
    <property type="match status" value="1"/>
</dbReference>
<dbReference type="GO" id="GO:0009507">
    <property type="term" value="C:chloroplast"/>
    <property type="evidence" value="ECO:0000318"/>
    <property type="project" value="GO_Central"/>
</dbReference>
<evidence type="ECO:0000256" key="2">
    <source>
        <dbReference type="PROSITE-ProRule" id="PRU00708"/>
    </source>
</evidence>
<dbReference type="InterPro" id="IPR013783">
    <property type="entry name" value="Ig-like_fold"/>
</dbReference>
<evidence type="ECO:0000313" key="4">
    <source>
        <dbReference type="EMBL" id="EEF36748.1"/>
    </source>
</evidence>
<reference evidence="5" key="1">
    <citation type="journal article" date="2010" name="Nat. Biotechnol.">
        <title>Draft genome sequence of the oilseed species Ricinus communis.</title>
        <authorList>
            <person name="Chan A.P."/>
            <person name="Crabtree J."/>
            <person name="Zhao Q."/>
            <person name="Lorenzi H."/>
            <person name="Orvis J."/>
            <person name="Puiu D."/>
            <person name="Melake-Berhan A."/>
            <person name="Jones K.M."/>
            <person name="Redman J."/>
            <person name="Chen G."/>
            <person name="Cahoon E.B."/>
            <person name="Gedil M."/>
            <person name="Stanke M."/>
            <person name="Haas B.J."/>
            <person name="Wortman J.R."/>
            <person name="Fraser-Liggett C.M."/>
            <person name="Ravel J."/>
            <person name="Rabinowicz P.D."/>
        </authorList>
    </citation>
    <scope>NUCLEOTIDE SEQUENCE [LARGE SCALE GENOMIC DNA]</scope>
    <source>
        <strain evidence="5">cv. Hale</strain>
    </source>
</reference>
<dbReference type="PANTHER" id="PTHR47926">
    <property type="entry name" value="PENTATRICOPEPTIDE REPEAT-CONTAINING PROTEIN"/>
    <property type="match status" value="1"/>
</dbReference>
<organism evidence="4 5">
    <name type="scientific">Ricinus communis</name>
    <name type="common">Castor bean</name>
    <dbReference type="NCBI Taxonomy" id="3988"/>
    <lineage>
        <taxon>Eukaryota</taxon>
        <taxon>Viridiplantae</taxon>
        <taxon>Streptophyta</taxon>
        <taxon>Embryophyta</taxon>
        <taxon>Tracheophyta</taxon>
        <taxon>Spermatophyta</taxon>
        <taxon>Magnoliopsida</taxon>
        <taxon>eudicotyledons</taxon>
        <taxon>Gunneridae</taxon>
        <taxon>Pentapetalae</taxon>
        <taxon>rosids</taxon>
        <taxon>fabids</taxon>
        <taxon>Malpighiales</taxon>
        <taxon>Euphorbiaceae</taxon>
        <taxon>Acalyphoideae</taxon>
        <taxon>Acalypheae</taxon>
        <taxon>Ricinus</taxon>
    </lineage>
</organism>
<feature type="repeat" description="PPR" evidence="2">
    <location>
        <begin position="267"/>
        <end position="297"/>
    </location>
</feature>
<evidence type="ECO:0000313" key="5">
    <source>
        <dbReference type="Proteomes" id="UP000008311"/>
    </source>
</evidence>
<dbReference type="GO" id="GO:0031425">
    <property type="term" value="P:chloroplast RNA processing"/>
    <property type="evidence" value="ECO:0000318"/>
    <property type="project" value="GO_Central"/>
</dbReference>
<sequence>MASLNSPLVSIPLRPNHSILTVPNGRPVTSHSQTLSLIDQCTNLKHLKELHATILRSGLFFHPYNASKLFSVAALSSFSSLDYARKVFEEISQPNLYTWNTLIRAFASSPEPIHSLLIFIRMLYDSPDFPNKFTFPFVIKAAAGVASLPFSQAIHGMAIKASLGSDLFILNSLIHCYASCGDLDSAYSVFVKIEEKDVVSWNSMIKGFVLGGCPDKALELFQLMKAENVRPNDVTMVGVLSACAKKMDLEFGRRVCHYIERNGINVNLTVSNAMLDMYVKNGSLEDARRLFDKMEEKDIFSWTTMIDGYAKRRDFDAARSVFDAMPRQDISAWNVLISAYEQDGKPKEALAIFHELQLSKTAKPDEVTLVSTLSACAQLGAIDIGGWIHVYIKKQDIKLNCHLTTSLIDMYSKCGEVEKALDIFYSVDRRDVFVWSAMIAGLAMHGRGRAAIDLFFEMQETKVRPNAVTFTNLLCACSHTGLVNEGRMFFNQMESSTFKRLQFHDLVLSRTIAKSHVAYDSAEVSVGFENAVAEIPSIKTSKRIHVKFQLQKQCMFGDQFLLVGDDPMLGLWNPADAIPMNWSDEHIWSTELDVPIESTIQFKFILKQCSGEIFWQPGPDRIFKSWESNGTIIISEDWENSEAQKIMEEKMESVINHDLTPTDAENITNQSEGLLANMNNDIMFSGNVAFAEEKLIDDNELFTRGSSTLKQELPKKTLFSYEEGNVLVPGITPLQAASTNEFGSITANSSFGVADAPFGVDLAKE</sequence>
<feature type="repeat" description="PPR" evidence="2">
    <location>
        <begin position="466"/>
        <end position="500"/>
    </location>
</feature>
<dbReference type="PROSITE" id="PS51166">
    <property type="entry name" value="CBM20"/>
    <property type="match status" value="1"/>
</dbReference>
<dbReference type="AlphaFoldDB" id="B9SI11"/>
<accession>B9SI11</accession>
<dbReference type="Gene3D" id="2.60.40.10">
    <property type="entry name" value="Immunoglobulins"/>
    <property type="match status" value="1"/>
</dbReference>
<feature type="repeat" description="PPR" evidence="2">
    <location>
        <begin position="197"/>
        <end position="231"/>
    </location>
</feature>
<gene>
    <name evidence="4" type="ORF">RCOM_0611840</name>
</gene>
<dbReference type="FunFam" id="1.25.40.10:FF:000557">
    <property type="entry name" value="Pentatricopeptide repeat-containing protein, chloroplastic"/>
    <property type="match status" value="1"/>
</dbReference>
<dbReference type="Pfam" id="PF00686">
    <property type="entry name" value="CBM_20"/>
    <property type="match status" value="1"/>
</dbReference>
<dbReference type="InParanoid" id="B9SI11"/>
<keyword evidence="1" id="KW-0677">Repeat</keyword>
<dbReference type="SMART" id="SM01065">
    <property type="entry name" value="CBM_2"/>
    <property type="match status" value="1"/>
</dbReference>
<dbReference type="eggNOG" id="KOG4197">
    <property type="taxonomic scope" value="Eukaryota"/>
</dbReference>
<dbReference type="InterPro" id="IPR011990">
    <property type="entry name" value="TPR-like_helical_dom_sf"/>
</dbReference>
<keyword evidence="5" id="KW-1185">Reference proteome</keyword>
<dbReference type="FunFam" id="1.25.40.10:FF:000158">
    <property type="entry name" value="pentatricopeptide repeat-containing protein At2g33680"/>
    <property type="match status" value="1"/>
</dbReference>
<feature type="repeat" description="PPR" evidence="2">
    <location>
        <begin position="298"/>
        <end position="332"/>
    </location>
</feature>
<dbReference type="FunCoup" id="B9SI11">
    <property type="interactions" value="48"/>
</dbReference>